<proteinExistence type="inferred from homology"/>
<dbReference type="InterPro" id="IPR002678">
    <property type="entry name" value="DUF34/NIF3"/>
</dbReference>
<comment type="similarity">
    <text evidence="1">Belongs to the GTP cyclohydrolase I type 2/NIF3 family.</text>
</comment>
<feature type="binding site" evidence="3">
    <location>
        <position position="70"/>
    </location>
    <ligand>
        <name>a divalent metal cation</name>
        <dbReference type="ChEBI" id="CHEBI:60240"/>
        <label>1</label>
    </ligand>
</feature>
<evidence type="ECO:0000313" key="4">
    <source>
        <dbReference type="EMBL" id="RZS62696.1"/>
    </source>
</evidence>
<name>A0A4Q7M434_9MICO</name>
<gene>
    <name evidence="4" type="ORF">EV386_3043</name>
</gene>
<keyword evidence="4" id="KW-0378">Hydrolase</keyword>
<comment type="caution">
    <text evidence="4">The sequence shown here is derived from an EMBL/GenBank/DDBJ whole genome shotgun (WGS) entry which is preliminary data.</text>
</comment>
<evidence type="ECO:0000313" key="5">
    <source>
        <dbReference type="Proteomes" id="UP000293852"/>
    </source>
</evidence>
<dbReference type="SUPFAM" id="SSF102705">
    <property type="entry name" value="NIF3 (NGG1p interacting factor 3)-like"/>
    <property type="match status" value="1"/>
</dbReference>
<feature type="binding site" evidence="3">
    <location>
        <position position="241"/>
    </location>
    <ligand>
        <name>a divalent metal cation</name>
        <dbReference type="ChEBI" id="CHEBI:60240"/>
        <label>1</label>
    </ligand>
</feature>
<evidence type="ECO:0000256" key="2">
    <source>
        <dbReference type="ARBA" id="ARBA00022112"/>
    </source>
</evidence>
<evidence type="ECO:0000256" key="1">
    <source>
        <dbReference type="ARBA" id="ARBA00006964"/>
    </source>
</evidence>
<evidence type="ECO:0000256" key="3">
    <source>
        <dbReference type="PIRSR" id="PIRSR602678-1"/>
    </source>
</evidence>
<sequence length="277" mass="28550">MVPVTTAADVVAAVRSAIPAPVRPVTVDGFLDGDPGAGVSGVAVTTMATLDVLRRAADWGGDGATLVITHEPLYFAHADDARNTLAAQDDPVYNAKRAFVHERGLVVWHLHDQWHDQRPDGVDAATAAALGWALDAAEAAAGAAVATLAPTTLGALARHVAAALGATAARFVGDPATVVRRVGLDLGFRGAARNRALLRRADVDVVVLGEAHEWETGEYAVDAVAAGVAAGAIVVGHVPSEQEGMRAVAAWLPKVLADAGRPVPVTFVETPDLFRAV</sequence>
<accession>A0A4Q7M434</accession>
<dbReference type="InterPro" id="IPR036069">
    <property type="entry name" value="DUF34/NIF3_sf"/>
</dbReference>
<feature type="binding site" evidence="3">
    <location>
        <position position="116"/>
    </location>
    <ligand>
        <name>a divalent metal cation</name>
        <dbReference type="ChEBI" id="CHEBI:60240"/>
        <label>1</label>
    </ligand>
</feature>
<dbReference type="Gene3D" id="3.40.1390.30">
    <property type="entry name" value="NIF3 (NGG1p interacting factor 3)-like"/>
    <property type="match status" value="2"/>
</dbReference>
<dbReference type="AlphaFoldDB" id="A0A4Q7M434"/>
<keyword evidence="3" id="KW-0479">Metal-binding</keyword>
<feature type="binding site" evidence="3">
    <location>
        <position position="237"/>
    </location>
    <ligand>
        <name>a divalent metal cation</name>
        <dbReference type="ChEBI" id="CHEBI:60240"/>
        <label>1</label>
    </ligand>
</feature>
<dbReference type="EMBL" id="SGWX01000001">
    <property type="protein sequence ID" value="RZS62696.1"/>
    <property type="molecule type" value="Genomic_DNA"/>
</dbReference>
<dbReference type="Pfam" id="PF01784">
    <property type="entry name" value="DUF34_NIF3"/>
    <property type="match status" value="1"/>
</dbReference>
<dbReference type="GO" id="GO:0016787">
    <property type="term" value="F:hydrolase activity"/>
    <property type="evidence" value="ECO:0007669"/>
    <property type="project" value="UniProtKB-KW"/>
</dbReference>
<organism evidence="4 5">
    <name type="scientific">Xylanimonas ulmi</name>
    <dbReference type="NCBI Taxonomy" id="228973"/>
    <lineage>
        <taxon>Bacteria</taxon>
        <taxon>Bacillati</taxon>
        <taxon>Actinomycetota</taxon>
        <taxon>Actinomycetes</taxon>
        <taxon>Micrococcales</taxon>
        <taxon>Promicromonosporaceae</taxon>
        <taxon>Xylanimonas</taxon>
    </lineage>
</organism>
<reference evidence="4 5" key="1">
    <citation type="submission" date="2019-02" db="EMBL/GenBank/DDBJ databases">
        <title>Sequencing the genomes of 1000 actinobacteria strains.</title>
        <authorList>
            <person name="Klenk H.-P."/>
        </authorList>
    </citation>
    <scope>NUCLEOTIDE SEQUENCE [LARGE SCALE GENOMIC DNA]</scope>
    <source>
        <strain evidence="4 5">DSM 16932</strain>
    </source>
</reference>
<dbReference type="GO" id="GO:0046872">
    <property type="term" value="F:metal ion binding"/>
    <property type="evidence" value="ECO:0007669"/>
    <property type="project" value="UniProtKB-KW"/>
</dbReference>
<protein>
    <recommendedName>
        <fullName evidence="2">GTP cyclohydrolase 1 type 2 homolog</fullName>
    </recommendedName>
</protein>
<keyword evidence="5" id="KW-1185">Reference proteome</keyword>
<dbReference type="Proteomes" id="UP000293852">
    <property type="component" value="Unassembled WGS sequence"/>
</dbReference>